<keyword evidence="1" id="KW-0812">Transmembrane</keyword>
<dbReference type="EMBL" id="JH000456">
    <property type="protein sequence ID" value="EGV94537.1"/>
    <property type="molecule type" value="Genomic_DNA"/>
</dbReference>
<name>G3HKB7_CRIGR</name>
<evidence type="ECO:0000256" key="1">
    <source>
        <dbReference type="SAM" id="Phobius"/>
    </source>
</evidence>
<organism evidence="2 3">
    <name type="scientific">Cricetulus griseus</name>
    <name type="common">Chinese hamster</name>
    <name type="synonym">Cricetulus barabensis griseus</name>
    <dbReference type="NCBI Taxonomy" id="10029"/>
    <lineage>
        <taxon>Eukaryota</taxon>
        <taxon>Metazoa</taxon>
        <taxon>Chordata</taxon>
        <taxon>Craniata</taxon>
        <taxon>Vertebrata</taxon>
        <taxon>Euteleostomi</taxon>
        <taxon>Mammalia</taxon>
        <taxon>Eutheria</taxon>
        <taxon>Euarchontoglires</taxon>
        <taxon>Glires</taxon>
        <taxon>Rodentia</taxon>
        <taxon>Myomorpha</taxon>
        <taxon>Muroidea</taxon>
        <taxon>Cricetidae</taxon>
        <taxon>Cricetinae</taxon>
        <taxon>Cricetulus</taxon>
    </lineage>
</organism>
<accession>G3HKB7</accession>
<protein>
    <submittedName>
        <fullName evidence="2">Uncharacterized protein</fullName>
    </submittedName>
</protein>
<reference evidence="3" key="1">
    <citation type="journal article" date="2011" name="Nat. Biotechnol.">
        <title>The genomic sequence of the Chinese hamster ovary (CHO)-K1 cell line.</title>
        <authorList>
            <person name="Xu X."/>
            <person name="Nagarajan H."/>
            <person name="Lewis N.E."/>
            <person name="Pan S."/>
            <person name="Cai Z."/>
            <person name="Liu X."/>
            <person name="Chen W."/>
            <person name="Xie M."/>
            <person name="Wang W."/>
            <person name="Hammond S."/>
            <person name="Andersen M.R."/>
            <person name="Neff N."/>
            <person name="Passarelli B."/>
            <person name="Koh W."/>
            <person name="Fan H.C."/>
            <person name="Wang J."/>
            <person name="Gui Y."/>
            <person name="Lee K.H."/>
            <person name="Betenbaugh M.J."/>
            <person name="Quake S.R."/>
            <person name="Famili I."/>
            <person name="Palsson B.O."/>
            <person name="Wang J."/>
        </authorList>
    </citation>
    <scope>NUCLEOTIDE SEQUENCE [LARGE SCALE GENOMIC DNA]</scope>
    <source>
        <strain evidence="3">CHO K1 cell line</strain>
    </source>
</reference>
<dbReference type="Proteomes" id="UP000001075">
    <property type="component" value="Unassembled WGS sequence"/>
</dbReference>
<dbReference type="InParanoid" id="G3HKB7"/>
<evidence type="ECO:0000313" key="3">
    <source>
        <dbReference type="Proteomes" id="UP000001075"/>
    </source>
</evidence>
<keyword evidence="1" id="KW-0472">Membrane</keyword>
<dbReference type="AlphaFoldDB" id="G3HKB7"/>
<sequence length="141" mass="16706">MEAMHLVHPLQTFSHHQHYAQDRKVQRTSRAEYKRLMCTAGDRVTQGLFLGICFFSLIKELHNKQLPLYATSSDFCFWEMWPPSSRLQGALALHTATSFTFISFPWCSFQTPAYITSPVFIFHYLAYIIIWKHRVTLYKYY</sequence>
<gene>
    <name evidence="2" type="ORF">I79_011136</name>
</gene>
<proteinExistence type="predicted"/>
<keyword evidence="1" id="KW-1133">Transmembrane helix</keyword>
<feature type="transmembrane region" description="Helical" evidence="1">
    <location>
        <begin position="112"/>
        <end position="131"/>
    </location>
</feature>
<evidence type="ECO:0000313" key="2">
    <source>
        <dbReference type="EMBL" id="EGV94537.1"/>
    </source>
</evidence>